<evidence type="ECO:0000256" key="6">
    <source>
        <dbReference type="ARBA" id="ARBA00022989"/>
    </source>
</evidence>
<sequence length="181" mass="20653">MNSLFIRIDRALVFICRFALIFLVLSLAGMMAVGVFLRYVMDLSFPAMEELSIMVGLWFYFVSMAYVTRERAHLAGGILDLFDLTPQTRAAVKWVADFVGLGVICFFGFYTYKYLFFVMKINRVSTNLGWPTALWVGAAIVGFTLMAAYKLRDLFIHRNSYTVYDNKSPHSKDAVMEGVTR</sequence>
<dbReference type="GO" id="GO:0015740">
    <property type="term" value="P:C4-dicarboxylate transport"/>
    <property type="evidence" value="ECO:0007669"/>
    <property type="project" value="TreeGrafter"/>
</dbReference>
<evidence type="ECO:0000256" key="4">
    <source>
        <dbReference type="ARBA" id="ARBA00022519"/>
    </source>
</evidence>
<feature type="transmembrane region" description="Helical" evidence="9">
    <location>
        <begin position="90"/>
        <end position="112"/>
    </location>
</feature>
<feature type="transmembrane region" description="Helical" evidence="9">
    <location>
        <begin position="132"/>
        <end position="151"/>
    </location>
</feature>
<dbReference type="Pfam" id="PF04290">
    <property type="entry name" value="DctQ"/>
    <property type="match status" value="1"/>
</dbReference>
<dbReference type="InterPro" id="IPR055348">
    <property type="entry name" value="DctQ"/>
</dbReference>
<keyword evidence="5 9" id="KW-0812">Transmembrane</keyword>
<dbReference type="GO" id="GO:0022857">
    <property type="term" value="F:transmembrane transporter activity"/>
    <property type="evidence" value="ECO:0007669"/>
    <property type="project" value="UniProtKB-UniRule"/>
</dbReference>
<protein>
    <recommendedName>
        <fullName evidence="9">TRAP transporter small permease protein</fullName>
    </recommendedName>
</protein>
<dbReference type="GO" id="GO:0005886">
    <property type="term" value="C:plasma membrane"/>
    <property type="evidence" value="ECO:0007669"/>
    <property type="project" value="UniProtKB-SubCell"/>
</dbReference>
<dbReference type="PANTHER" id="PTHR35011:SF2">
    <property type="entry name" value="2,3-DIKETO-L-GULONATE TRAP TRANSPORTER SMALL PERMEASE PROTEIN YIAM"/>
    <property type="match status" value="1"/>
</dbReference>
<keyword evidence="12" id="KW-1185">Reference proteome</keyword>
<feature type="transmembrane region" description="Helical" evidence="9">
    <location>
        <begin position="12"/>
        <end position="39"/>
    </location>
</feature>
<feature type="domain" description="Tripartite ATP-independent periplasmic transporters DctQ component" evidence="10">
    <location>
        <begin position="28"/>
        <end position="154"/>
    </location>
</feature>
<gene>
    <name evidence="11" type="ORF">EOE65_08465</name>
</gene>
<evidence type="ECO:0000256" key="7">
    <source>
        <dbReference type="ARBA" id="ARBA00023136"/>
    </source>
</evidence>
<keyword evidence="4 9" id="KW-0997">Cell inner membrane</keyword>
<evidence type="ECO:0000256" key="5">
    <source>
        <dbReference type="ARBA" id="ARBA00022692"/>
    </source>
</evidence>
<dbReference type="RefSeq" id="WP_127693877.1">
    <property type="nucleotide sequence ID" value="NZ_SACQ01000003.1"/>
</dbReference>
<evidence type="ECO:0000313" key="11">
    <source>
        <dbReference type="EMBL" id="RVU31032.1"/>
    </source>
</evidence>
<dbReference type="PANTHER" id="PTHR35011">
    <property type="entry name" value="2,3-DIKETO-L-GULONATE TRAP TRANSPORTER SMALL PERMEASE PROTEIN YIAM"/>
    <property type="match status" value="1"/>
</dbReference>
<reference evidence="11 12" key="1">
    <citation type="submission" date="2019-01" db="EMBL/GenBank/DDBJ databases">
        <authorList>
            <person name="Chen W.-M."/>
        </authorList>
    </citation>
    <scope>NUCLEOTIDE SEQUENCE [LARGE SCALE GENOMIC DNA]</scope>
    <source>
        <strain evidence="11 12">HPM-16</strain>
    </source>
</reference>
<organism evidence="11 12">
    <name type="scientific">Neptunomonas marina</name>
    <dbReference type="NCBI Taxonomy" id="1815562"/>
    <lineage>
        <taxon>Bacteria</taxon>
        <taxon>Pseudomonadati</taxon>
        <taxon>Pseudomonadota</taxon>
        <taxon>Gammaproteobacteria</taxon>
        <taxon>Oceanospirillales</taxon>
        <taxon>Oceanospirillaceae</taxon>
        <taxon>Neptunomonas</taxon>
    </lineage>
</organism>
<feature type="transmembrane region" description="Helical" evidence="9">
    <location>
        <begin position="51"/>
        <end position="69"/>
    </location>
</feature>
<name>A0A437Q8X2_9GAMM</name>
<dbReference type="InterPro" id="IPR007387">
    <property type="entry name" value="TRAP_DctQ"/>
</dbReference>
<evidence type="ECO:0000256" key="9">
    <source>
        <dbReference type="RuleBase" id="RU369079"/>
    </source>
</evidence>
<keyword evidence="2 9" id="KW-0813">Transport</keyword>
<evidence type="ECO:0000256" key="3">
    <source>
        <dbReference type="ARBA" id="ARBA00022475"/>
    </source>
</evidence>
<keyword evidence="3" id="KW-1003">Cell membrane</keyword>
<comment type="caution">
    <text evidence="11">The sequence shown here is derived from an EMBL/GenBank/DDBJ whole genome shotgun (WGS) entry which is preliminary data.</text>
</comment>
<evidence type="ECO:0000256" key="2">
    <source>
        <dbReference type="ARBA" id="ARBA00022448"/>
    </source>
</evidence>
<evidence type="ECO:0000259" key="10">
    <source>
        <dbReference type="Pfam" id="PF04290"/>
    </source>
</evidence>
<keyword evidence="7 9" id="KW-0472">Membrane</keyword>
<keyword evidence="6 9" id="KW-1133">Transmembrane helix</keyword>
<comment type="function">
    <text evidence="9">Part of the tripartite ATP-independent periplasmic (TRAP) transport system.</text>
</comment>
<evidence type="ECO:0000256" key="8">
    <source>
        <dbReference type="ARBA" id="ARBA00038436"/>
    </source>
</evidence>
<dbReference type="EMBL" id="SACQ01000003">
    <property type="protein sequence ID" value="RVU31032.1"/>
    <property type="molecule type" value="Genomic_DNA"/>
</dbReference>
<dbReference type="Proteomes" id="UP000282818">
    <property type="component" value="Unassembled WGS sequence"/>
</dbReference>
<proteinExistence type="inferred from homology"/>
<comment type="subcellular location">
    <subcellularLocation>
        <location evidence="1 9">Cell inner membrane</location>
        <topology evidence="1 9">Multi-pass membrane protein</topology>
    </subcellularLocation>
</comment>
<evidence type="ECO:0000256" key="1">
    <source>
        <dbReference type="ARBA" id="ARBA00004429"/>
    </source>
</evidence>
<accession>A0A437Q8X2</accession>
<comment type="similarity">
    <text evidence="8 9">Belongs to the TRAP transporter small permease family.</text>
</comment>
<comment type="subunit">
    <text evidence="9">The complex comprises the extracytoplasmic solute receptor protein and the two transmembrane proteins.</text>
</comment>
<dbReference type="AlphaFoldDB" id="A0A437Q8X2"/>
<evidence type="ECO:0000313" key="12">
    <source>
        <dbReference type="Proteomes" id="UP000282818"/>
    </source>
</evidence>